<evidence type="ECO:0000313" key="1">
    <source>
        <dbReference type="EMBL" id="GCC25984.1"/>
    </source>
</evidence>
<reference evidence="1 2" key="1">
    <citation type="journal article" date="2018" name="Nat. Ecol. Evol.">
        <title>Shark genomes provide insights into elasmobranch evolution and the origin of vertebrates.</title>
        <authorList>
            <person name="Hara Y"/>
            <person name="Yamaguchi K"/>
            <person name="Onimaru K"/>
            <person name="Kadota M"/>
            <person name="Koyanagi M"/>
            <person name="Keeley SD"/>
            <person name="Tatsumi K"/>
            <person name="Tanaka K"/>
            <person name="Motone F"/>
            <person name="Kageyama Y"/>
            <person name="Nozu R"/>
            <person name="Adachi N"/>
            <person name="Nishimura O"/>
            <person name="Nakagawa R"/>
            <person name="Tanegashima C"/>
            <person name="Kiyatake I"/>
            <person name="Matsumoto R"/>
            <person name="Murakumo K"/>
            <person name="Nishida K"/>
            <person name="Terakita A"/>
            <person name="Kuratani S"/>
            <person name="Sato K"/>
            <person name="Hyodo S Kuraku.S."/>
        </authorList>
    </citation>
    <scope>NUCLEOTIDE SEQUENCE [LARGE SCALE GENOMIC DNA]</scope>
</reference>
<organism evidence="1 2">
    <name type="scientific">Chiloscyllium punctatum</name>
    <name type="common">Brownbanded bambooshark</name>
    <name type="synonym">Hemiscyllium punctatum</name>
    <dbReference type="NCBI Taxonomy" id="137246"/>
    <lineage>
        <taxon>Eukaryota</taxon>
        <taxon>Metazoa</taxon>
        <taxon>Chordata</taxon>
        <taxon>Craniata</taxon>
        <taxon>Vertebrata</taxon>
        <taxon>Chondrichthyes</taxon>
        <taxon>Elasmobranchii</taxon>
        <taxon>Galeomorphii</taxon>
        <taxon>Galeoidea</taxon>
        <taxon>Orectolobiformes</taxon>
        <taxon>Hemiscylliidae</taxon>
        <taxon>Chiloscyllium</taxon>
    </lineage>
</organism>
<proteinExistence type="predicted"/>
<keyword evidence="2" id="KW-1185">Reference proteome</keyword>
<evidence type="ECO:0000313" key="2">
    <source>
        <dbReference type="Proteomes" id="UP000287033"/>
    </source>
</evidence>
<sequence length="119" mass="13604">MLIMLPPHVLRDSCLAEFHKFFYQSSRSEKQGRVKCMNVAIHLDTESGLKHNMDCLKQHPSASPAVAAERDPFEAIMKNTVVQFSELLCFLTEMLQCEQEAEEDDNDDKRIALGLAKEY</sequence>
<comment type="caution">
    <text evidence="1">The sequence shown here is derived from an EMBL/GenBank/DDBJ whole genome shotgun (WGS) entry which is preliminary data.</text>
</comment>
<accession>A0A401S6G1</accession>
<gene>
    <name evidence="1" type="ORF">chiPu_0004398</name>
</gene>
<protein>
    <submittedName>
        <fullName evidence="1">Uncharacterized protein</fullName>
    </submittedName>
</protein>
<dbReference type="EMBL" id="BEZZ01000106">
    <property type="protein sequence ID" value="GCC25984.1"/>
    <property type="molecule type" value="Genomic_DNA"/>
</dbReference>
<dbReference type="Proteomes" id="UP000287033">
    <property type="component" value="Unassembled WGS sequence"/>
</dbReference>
<dbReference type="AlphaFoldDB" id="A0A401S6G1"/>
<name>A0A401S6G1_CHIPU</name>